<organism evidence="6 7">
    <name type="scientific">Candidatus Methylomirabilis tolerans</name>
    <dbReference type="NCBI Taxonomy" id="3123416"/>
    <lineage>
        <taxon>Bacteria</taxon>
        <taxon>Candidatus Methylomirabilota</taxon>
        <taxon>Candidatus Methylomirabilia</taxon>
        <taxon>Candidatus Methylomirabilales</taxon>
        <taxon>Candidatus Methylomirabilaceae</taxon>
        <taxon>Candidatus Methylomirabilis</taxon>
    </lineage>
</organism>
<dbReference type="InterPro" id="IPR035994">
    <property type="entry name" value="Nucleoside_phosphorylase_sf"/>
</dbReference>
<protein>
    <recommendedName>
        <fullName evidence="4">S-methyl-5'-thioadenosine phosphorylase</fullName>
        <ecNumber evidence="4">2.4.2.28</ecNumber>
    </recommendedName>
    <alternativeName>
        <fullName evidence="4">5'-methylthioadenosine phosphorylase</fullName>
        <shortName evidence="4">MTA phosphorylase</shortName>
        <shortName evidence="4">MTAP</shortName>
    </alternativeName>
</protein>
<comment type="subunit">
    <text evidence="4">Homohexamer. Dimer of a homotrimer.</text>
</comment>
<reference evidence="6 7" key="1">
    <citation type="journal article" date="2021" name="bioRxiv">
        <title>Unraveling nitrogen, sulfur and carbon metabolic pathways and microbial community transcriptional responses to substrate deprivation and toxicity stresses in a bioreactor mimicking anoxic brackish coastal sediment conditions.</title>
        <authorList>
            <person name="Martins P.D."/>
            <person name="Echeveste M.J."/>
            <person name="Arshad A."/>
            <person name="Kurth J."/>
            <person name="Ouboter H."/>
            <person name="Jetten M.S.M."/>
            <person name="Welte C.U."/>
        </authorList>
    </citation>
    <scope>NUCLEOTIDE SEQUENCE [LARGE SCALE GENOMIC DNA]</scope>
    <source>
        <strain evidence="6">MAG_38</strain>
    </source>
</reference>
<comment type="catalytic activity">
    <reaction evidence="4">
        <text>S-methyl-5'-thioadenosine + phosphate = 5-(methylsulfanyl)-alpha-D-ribose 1-phosphate + adenine</text>
        <dbReference type="Rhea" id="RHEA:11852"/>
        <dbReference type="ChEBI" id="CHEBI:16708"/>
        <dbReference type="ChEBI" id="CHEBI:17509"/>
        <dbReference type="ChEBI" id="CHEBI:43474"/>
        <dbReference type="ChEBI" id="CHEBI:58533"/>
        <dbReference type="EC" id="2.4.2.28"/>
    </reaction>
</comment>
<dbReference type="PANTHER" id="PTHR42679">
    <property type="entry name" value="S-METHYL-5'-THIOADENOSINE PHOSPHORYLASE"/>
    <property type="match status" value="1"/>
</dbReference>
<dbReference type="InterPro" id="IPR010044">
    <property type="entry name" value="MTAP"/>
</dbReference>
<evidence type="ECO:0000256" key="4">
    <source>
        <dbReference type="HAMAP-Rule" id="MF_01963"/>
    </source>
</evidence>
<dbReference type="EC" id="2.4.2.28" evidence="4"/>
<dbReference type="AlphaFoldDB" id="A0AAJ1AI96"/>
<keyword evidence="3 4" id="KW-0660">Purine salvage</keyword>
<evidence type="ECO:0000259" key="5">
    <source>
        <dbReference type="Pfam" id="PF01048"/>
    </source>
</evidence>
<feature type="site" description="Important for substrate specificity" evidence="4">
    <location>
        <position position="167"/>
    </location>
</feature>
<dbReference type="Gene3D" id="3.40.50.1580">
    <property type="entry name" value="Nucleoside phosphorylase domain"/>
    <property type="match status" value="1"/>
</dbReference>
<evidence type="ECO:0000256" key="1">
    <source>
        <dbReference type="ARBA" id="ARBA00022676"/>
    </source>
</evidence>
<feature type="binding site" evidence="4">
    <location>
        <begin position="54"/>
        <end position="55"/>
    </location>
    <ligand>
        <name>phosphate</name>
        <dbReference type="ChEBI" id="CHEBI:43474"/>
    </ligand>
</feature>
<comment type="caution">
    <text evidence="6">The sequence shown here is derived from an EMBL/GenBank/DDBJ whole genome shotgun (WGS) entry which is preliminary data.</text>
</comment>
<dbReference type="FunFam" id="3.40.50.1580:FF:000012">
    <property type="entry name" value="Probable 6-oxopurine nucleoside phosphorylase"/>
    <property type="match status" value="1"/>
</dbReference>
<dbReference type="CDD" id="cd09010">
    <property type="entry name" value="MTAP_SsMTAPII_like_MTIP"/>
    <property type="match status" value="1"/>
</dbReference>
<feature type="binding site" evidence="4">
    <location>
        <begin position="209"/>
        <end position="211"/>
    </location>
    <ligand>
        <name>substrate</name>
    </ligand>
</feature>
<feature type="binding site" evidence="4">
    <location>
        <position position="185"/>
    </location>
    <ligand>
        <name>substrate</name>
    </ligand>
</feature>
<feature type="binding site" evidence="4">
    <location>
        <begin position="87"/>
        <end position="88"/>
    </location>
    <ligand>
        <name>phosphate</name>
        <dbReference type="ChEBI" id="CHEBI:43474"/>
    </ligand>
</feature>
<dbReference type="PANTHER" id="PTHR42679:SF2">
    <property type="entry name" value="S-METHYL-5'-THIOADENOSINE PHOSPHORYLASE"/>
    <property type="match status" value="1"/>
</dbReference>
<dbReference type="EMBL" id="JAIOIU010000034">
    <property type="protein sequence ID" value="MBZ0159175.1"/>
    <property type="molecule type" value="Genomic_DNA"/>
</dbReference>
<dbReference type="InterPro" id="IPR000845">
    <property type="entry name" value="Nucleoside_phosphorylase_d"/>
</dbReference>
<dbReference type="Proteomes" id="UP001197609">
    <property type="component" value="Unassembled WGS sequence"/>
</dbReference>
<feature type="binding site" evidence="4">
    <location>
        <position position="12"/>
    </location>
    <ligand>
        <name>phosphate</name>
        <dbReference type="ChEBI" id="CHEBI:43474"/>
    </ligand>
</feature>
<keyword evidence="2 4" id="KW-0808">Transferase</keyword>
<dbReference type="Pfam" id="PF01048">
    <property type="entry name" value="PNP_UDP_1"/>
    <property type="match status" value="1"/>
</dbReference>
<feature type="domain" description="Nucleoside phosphorylase" evidence="5">
    <location>
        <begin position="6"/>
        <end position="244"/>
    </location>
</feature>
<evidence type="ECO:0000313" key="6">
    <source>
        <dbReference type="EMBL" id="MBZ0159175.1"/>
    </source>
</evidence>
<dbReference type="NCBIfam" id="TIGR01694">
    <property type="entry name" value="MTAP"/>
    <property type="match status" value="1"/>
</dbReference>
<dbReference type="SUPFAM" id="SSF53167">
    <property type="entry name" value="Purine and uridine phosphorylases"/>
    <property type="match status" value="1"/>
</dbReference>
<accession>A0AAJ1AI96</accession>
<feature type="binding site" evidence="4">
    <location>
        <position position="186"/>
    </location>
    <ligand>
        <name>phosphate</name>
        <dbReference type="ChEBI" id="CHEBI:43474"/>
    </ligand>
</feature>
<evidence type="ECO:0000256" key="3">
    <source>
        <dbReference type="ARBA" id="ARBA00022726"/>
    </source>
</evidence>
<dbReference type="GO" id="GO:0019509">
    <property type="term" value="P:L-methionine salvage from methylthioadenosine"/>
    <property type="evidence" value="ECO:0007669"/>
    <property type="project" value="UniProtKB-UniRule"/>
</dbReference>
<keyword evidence="1 4" id="KW-0328">Glycosyltransferase</keyword>
<feature type="site" description="Important for substrate specificity" evidence="4">
    <location>
        <position position="222"/>
    </location>
</feature>
<comment type="similarity">
    <text evidence="4">Belongs to the PNP/MTAP phosphorylase family. MTAP subfamily.</text>
</comment>
<dbReference type="HAMAP" id="MF_01963">
    <property type="entry name" value="MTAP"/>
    <property type="match status" value="1"/>
</dbReference>
<gene>
    <name evidence="4 6" type="primary">mtnP</name>
    <name evidence="6" type="ORF">K8G79_03370</name>
</gene>
<sequence length="288" mass="31279">MTQGLIGIIGGSGLYEMEGLERVEERRVETPFGAPSDAYIIGSLAGRRVAFLARHGRGHRLMPSELNFRANIFGFKLLGAERVISASAVGSMREDLPPLDIVIPDQFFDRTKGRVSTFFGRGLVAHVSFADPTCPVLGELLFAAGQSVGARMHLGGTYLCIEGPQFSTRAESRIYRSWGVDVIGMTNLQEAKLCREAEICYATLALVTDYDVWHETEQDVSVEAVVAILKQNAETAKAIIKATVASFPASREGCSCGSAMHDAIITARDIITADIPELLRPIIGKYVQ</sequence>
<dbReference type="GO" id="GO:0006166">
    <property type="term" value="P:purine ribonucleoside salvage"/>
    <property type="evidence" value="ECO:0007669"/>
    <property type="project" value="UniProtKB-KW"/>
</dbReference>
<evidence type="ECO:0000256" key="2">
    <source>
        <dbReference type="ARBA" id="ARBA00022679"/>
    </source>
</evidence>
<comment type="function">
    <text evidence="4">Catalyzes the reversible phosphorylation of S-methyl-5'-thioadenosine (MTA) to adenine and 5-methylthioribose-1-phosphate. Involved in the breakdown of MTA, a major by-product of polyamine biosynthesis. Responsible for the first step in the methionine salvage pathway after MTA has been generated from S-adenosylmethionine. Has broad substrate specificity with 6-aminopurine nucleosides as preferred substrates.</text>
</comment>
<proteinExistence type="inferred from homology"/>
<name>A0AAJ1AI96_9BACT</name>
<evidence type="ECO:0000313" key="7">
    <source>
        <dbReference type="Proteomes" id="UP001197609"/>
    </source>
</evidence>
<dbReference type="GO" id="GO:0017061">
    <property type="term" value="F:S-methyl-5-thioadenosine phosphorylase activity"/>
    <property type="evidence" value="ECO:0007669"/>
    <property type="project" value="UniProtKB-UniRule"/>
</dbReference>
<dbReference type="GO" id="GO:0005829">
    <property type="term" value="C:cytosol"/>
    <property type="evidence" value="ECO:0007669"/>
    <property type="project" value="TreeGrafter"/>
</dbReference>
<comment type="pathway">
    <text evidence="4">Amino-acid biosynthesis; L-methionine biosynthesis via salvage pathway; S-methyl-5-thio-alpha-D-ribose 1-phosphate from S-methyl-5'-thioadenosine (phosphorylase route): step 1/1.</text>
</comment>